<proteinExistence type="predicted"/>
<evidence type="ECO:0000313" key="3">
    <source>
        <dbReference type="EMBL" id="KAF2786300.1"/>
    </source>
</evidence>
<dbReference type="AlphaFoldDB" id="A0A6A6WQD4"/>
<protein>
    <recommendedName>
        <fullName evidence="2">DUF7580 domain-containing protein</fullName>
    </recommendedName>
</protein>
<evidence type="ECO:0000313" key="4">
    <source>
        <dbReference type="Proteomes" id="UP000799757"/>
    </source>
</evidence>
<keyword evidence="4" id="KW-1185">Reference proteome</keyword>
<keyword evidence="1" id="KW-0472">Membrane</keyword>
<sequence>MSGIEVAGLVLGAIPLILAGLEFYANGIAVTKRYWRYREEFKSLVVELRCEKTMCENSINMLLIGVMPHKDMAEFLANPCSAARWKDIKFEKKLRARLGPTYDSYIDTITQMNSTAMMFQQRLKLDSSGKPQFSDEKSFKESYKRLKFSLNKVDYSDLMTKLRHSNSSLHRMTTQTISIQNMQSANKSDRRAIPNFNVINDRAHGFYSALSSGWKCPCHADHSVSLRLEPRMEDVSSDDEDSNDEVAMRDPFHVLFRYSHHHRSKKPTSPTKSASPWMWEEADVRITLASKLSTPTAATLAPCGKGVRFATQAKKAVKAALDPNPNLRPIQDLCSAISMLQDPQRDVCLSLLASEYAKLKYGLLIYPLKDPPSDPESWSVSSLRNVLEDAKFTRHDRLRLAVTLASSVLQLHETPWLEENWGKDNIFFINRDEKTVYDHPFVSQHFNHASLPPSSPIPASMSRIIRNQTLYALGVSLIELWYGKPLHELQRPEDGDMTGDVRVDLMTEWNTADRLVDELYSEAGGKYSDAVRRCIRCDFDRRASSLEDAAFQKAVYQGVVSQLKENFDFLY</sequence>
<reference evidence="3" key="1">
    <citation type="journal article" date="2020" name="Stud. Mycol.">
        <title>101 Dothideomycetes genomes: a test case for predicting lifestyles and emergence of pathogens.</title>
        <authorList>
            <person name="Haridas S."/>
            <person name="Albert R."/>
            <person name="Binder M."/>
            <person name="Bloem J."/>
            <person name="Labutti K."/>
            <person name="Salamov A."/>
            <person name="Andreopoulos B."/>
            <person name="Baker S."/>
            <person name="Barry K."/>
            <person name="Bills G."/>
            <person name="Bluhm B."/>
            <person name="Cannon C."/>
            <person name="Castanera R."/>
            <person name="Culley D."/>
            <person name="Daum C."/>
            <person name="Ezra D."/>
            <person name="Gonzalez J."/>
            <person name="Henrissat B."/>
            <person name="Kuo A."/>
            <person name="Liang C."/>
            <person name="Lipzen A."/>
            <person name="Lutzoni F."/>
            <person name="Magnuson J."/>
            <person name="Mondo S."/>
            <person name="Nolan M."/>
            <person name="Ohm R."/>
            <person name="Pangilinan J."/>
            <person name="Park H.-J."/>
            <person name="Ramirez L."/>
            <person name="Alfaro M."/>
            <person name="Sun H."/>
            <person name="Tritt A."/>
            <person name="Yoshinaga Y."/>
            <person name="Zwiers L.-H."/>
            <person name="Turgeon B."/>
            <person name="Goodwin S."/>
            <person name="Spatafora J."/>
            <person name="Crous P."/>
            <person name="Grigoriev I."/>
        </authorList>
    </citation>
    <scope>NUCLEOTIDE SEQUENCE</scope>
    <source>
        <strain evidence="3">CBS 109.77</strain>
    </source>
</reference>
<dbReference type="Pfam" id="PF24476">
    <property type="entry name" value="DUF7580"/>
    <property type="match status" value="1"/>
</dbReference>
<feature type="transmembrane region" description="Helical" evidence="1">
    <location>
        <begin position="6"/>
        <end position="25"/>
    </location>
</feature>
<evidence type="ECO:0000256" key="1">
    <source>
        <dbReference type="SAM" id="Phobius"/>
    </source>
</evidence>
<dbReference type="EMBL" id="MU002495">
    <property type="protein sequence ID" value="KAF2786300.1"/>
    <property type="molecule type" value="Genomic_DNA"/>
</dbReference>
<dbReference type="OrthoDB" id="3565018at2759"/>
<organism evidence="3 4">
    <name type="scientific">Melanomma pulvis-pyrius CBS 109.77</name>
    <dbReference type="NCBI Taxonomy" id="1314802"/>
    <lineage>
        <taxon>Eukaryota</taxon>
        <taxon>Fungi</taxon>
        <taxon>Dikarya</taxon>
        <taxon>Ascomycota</taxon>
        <taxon>Pezizomycotina</taxon>
        <taxon>Dothideomycetes</taxon>
        <taxon>Pleosporomycetidae</taxon>
        <taxon>Pleosporales</taxon>
        <taxon>Melanommataceae</taxon>
        <taxon>Melanomma</taxon>
    </lineage>
</organism>
<keyword evidence="1" id="KW-1133">Transmembrane helix</keyword>
<evidence type="ECO:0000259" key="2">
    <source>
        <dbReference type="Pfam" id="PF24476"/>
    </source>
</evidence>
<accession>A0A6A6WQD4</accession>
<dbReference type="InterPro" id="IPR056002">
    <property type="entry name" value="DUF7580"/>
</dbReference>
<dbReference type="PANTHER" id="PTHR35186">
    <property type="entry name" value="ANK_REP_REGION DOMAIN-CONTAINING PROTEIN"/>
    <property type="match status" value="1"/>
</dbReference>
<keyword evidence="1" id="KW-0812">Transmembrane</keyword>
<name>A0A6A6WQD4_9PLEO</name>
<dbReference type="PANTHER" id="PTHR35186:SF4">
    <property type="entry name" value="PRION-INHIBITION AND PROPAGATION HELO DOMAIN-CONTAINING PROTEIN"/>
    <property type="match status" value="1"/>
</dbReference>
<feature type="domain" description="DUF7580" evidence="2">
    <location>
        <begin position="199"/>
        <end position="567"/>
    </location>
</feature>
<dbReference type="Proteomes" id="UP000799757">
    <property type="component" value="Unassembled WGS sequence"/>
</dbReference>
<gene>
    <name evidence="3" type="ORF">K505DRAFT_380358</name>
</gene>